<dbReference type="PANTHER" id="PTHR23069">
    <property type="entry name" value="AAA DOMAIN-CONTAINING"/>
    <property type="match status" value="1"/>
</dbReference>
<keyword evidence="4" id="KW-0103">Bromodomain</keyword>
<proteinExistence type="inferred from homology"/>
<dbReference type="InterPro" id="IPR003959">
    <property type="entry name" value="ATPase_AAA_core"/>
</dbReference>
<dbReference type="FunFam" id="3.40.50.300:FF:000061">
    <property type="entry name" value="ATPase family, AAA domain-containing 2"/>
    <property type="match status" value="1"/>
</dbReference>
<dbReference type="GO" id="GO:0042393">
    <property type="term" value="F:histone binding"/>
    <property type="evidence" value="ECO:0007669"/>
    <property type="project" value="TreeGrafter"/>
</dbReference>
<feature type="non-terminal residue" evidence="8">
    <location>
        <position position="550"/>
    </location>
</feature>
<accession>A0A7K5LQ39</accession>
<comment type="caution">
    <text evidence="8">The sequence shown here is derived from an EMBL/GenBank/DDBJ whole genome shotgun (WGS) entry which is preliminary data.</text>
</comment>
<dbReference type="PROSITE" id="PS00674">
    <property type="entry name" value="AAA"/>
    <property type="match status" value="1"/>
</dbReference>
<sequence>QFDGVGGLSDHISSLKEMVIFPLLYPEVFERLKIEPPRGCLFYGPPGTGKTLLARALANECSQGDMRVTFFMRKGAECLSKWIGESERQLRLLFEQAYQMRPSIIFFDEIDALAPVRSNKQDQIHSSVVGTLLALMDGLASRGEVVVIGATNRLDSIDPALRRPGRFEREFRFSLPNKEARKEIFKIHTRDWNPKPSDSLLEELAEECVGYCGADIKALCAETGLCALRHRYPQLYESRERLQINMDSIKIKANDFSMAMQKTLPASQRVVPSPGRALSAISKPLLKNTLERILQTLQRVFPHAELALKKNQQQGITSISTLNKHLFSLNPILGNNVIDSDEESPSMSEEKPGHETPDHKKTQFRTFSRYVCPWYGSVCKTVGNPRDQPTSYRPRFLLIEEPGSGQGSDLAAAVIHSLEKFPIYTLDTPTLFASSSPDETCVQLMREAQRTAPSIIYIPQIPSWWETVGHTLRSVFTTLLQSIPRFTPVLLLATSNVQVKDLPEEIKTLFSNEYEEVFRIPRPTCAERRLFFEDLVMKQAAQPPALKNNT</sequence>
<dbReference type="Proteomes" id="UP000589495">
    <property type="component" value="Unassembled WGS sequence"/>
</dbReference>
<reference evidence="8 9" key="1">
    <citation type="submission" date="2019-09" db="EMBL/GenBank/DDBJ databases">
        <title>Bird 10,000 Genomes (B10K) Project - Family phase.</title>
        <authorList>
            <person name="Zhang G."/>
        </authorList>
    </citation>
    <scope>NUCLEOTIDE SEQUENCE [LARGE SCALE GENOMIC DNA]</scope>
    <source>
        <strain evidence="8">B10K-DU-001-22</strain>
        <tissue evidence="8">Muscle</tissue>
    </source>
</reference>
<feature type="non-terminal residue" evidence="8">
    <location>
        <position position="1"/>
    </location>
</feature>
<comment type="similarity">
    <text evidence="1 5">Belongs to the AAA ATPase family.</text>
</comment>
<dbReference type="SMART" id="SM00382">
    <property type="entry name" value="AAA"/>
    <property type="match status" value="1"/>
</dbReference>
<dbReference type="InterPro" id="IPR003593">
    <property type="entry name" value="AAA+_ATPase"/>
</dbReference>
<dbReference type="Gene3D" id="1.10.8.60">
    <property type="match status" value="1"/>
</dbReference>
<organism evidence="8 9">
    <name type="scientific">Vireo altiloquus</name>
    <name type="common">Black-whiskered vireo</name>
    <name type="synonym">Muscicapa altiloqua</name>
    <dbReference type="NCBI Taxonomy" id="34956"/>
    <lineage>
        <taxon>Eukaryota</taxon>
        <taxon>Metazoa</taxon>
        <taxon>Chordata</taxon>
        <taxon>Craniata</taxon>
        <taxon>Vertebrata</taxon>
        <taxon>Euteleostomi</taxon>
        <taxon>Archelosauria</taxon>
        <taxon>Archosauria</taxon>
        <taxon>Dinosauria</taxon>
        <taxon>Saurischia</taxon>
        <taxon>Theropoda</taxon>
        <taxon>Coelurosauria</taxon>
        <taxon>Aves</taxon>
        <taxon>Neognathae</taxon>
        <taxon>Neoaves</taxon>
        <taxon>Telluraves</taxon>
        <taxon>Australaves</taxon>
        <taxon>Passeriformes</taxon>
        <taxon>Corvoidea</taxon>
        <taxon>Vireonidae</taxon>
        <taxon>Vireoninae</taxon>
        <taxon>Vireo</taxon>
    </lineage>
</organism>
<keyword evidence="3 5" id="KW-0067">ATP-binding</keyword>
<dbReference type="GO" id="GO:0005634">
    <property type="term" value="C:nucleus"/>
    <property type="evidence" value="ECO:0007669"/>
    <property type="project" value="TreeGrafter"/>
</dbReference>
<evidence type="ECO:0000256" key="2">
    <source>
        <dbReference type="ARBA" id="ARBA00022741"/>
    </source>
</evidence>
<dbReference type="GO" id="GO:0003682">
    <property type="term" value="F:chromatin binding"/>
    <property type="evidence" value="ECO:0007669"/>
    <property type="project" value="TreeGrafter"/>
</dbReference>
<evidence type="ECO:0000256" key="6">
    <source>
        <dbReference type="SAM" id="MobiDB-lite"/>
    </source>
</evidence>
<evidence type="ECO:0000313" key="9">
    <source>
        <dbReference type="Proteomes" id="UP000589495"/>
    </source>
</evidence>
<dbReference type="Pfam" id="PF00004">
    <property type="entry name" value="AAA"/>
    <property type="match status" value="1"/>
</dbReference>
<dbReference type="Gene3D" id="3.40.50.300">
    <property type="entry name" value="P-loop containing nucleotide triphosphate hydrolases"/>
    <property type="match status" value="2"/>
</dbReference>
<dbReference type="AlphaFoldDB" id="A0A7K5LQ39"/>
<dbReference type="Pfam" id="PF17862">
    <property type="entry name" value="AAA_lid_3"/>
    <property type="match status" value="1"/>
</dbReference>
<gene>
    <name evidence="8" type="primary">Atad2</name>
    <name evidence="8" type="ORF">VIRALT_R06840</name>
</gene>
<dbReference type="InterPro" id="IPR045199">
    <property type="entry name" value="ATAD2-like"/>
</dbReference>
<dbReference type="EMBL" id="VZRF01014654">
    <property type="protein sequence ID" value="NWT20565.1"/>
    <property type="molecule type" value="Genomic_DNA"/>
</dbReference>
<name>A0A7K5LQ39_VIRAL</name>
<evidence type="ECO:0000259" key="7">
    <source>
        <dbReference type="SMART" id="SM00382"/>
    </source>
</evidence>
<dbReference type="GO" id="GO:0006337">
    <property type="term" value="P:nucleosome disassembly"/>
    <property type="evidence" value="ECO:0007669"/>
    <property type="project" value="TreeGrafter"/>
</dbReference>
<dbReference type="GO" id="GO:0005524">
    <property type="term" value="F:ATP binding"/>
    <property type="evidence" value="ECO:0007669"/>
    <property type="project" value="UniProtKB-KW"/>
</dbReference>
<dbReference type="FunFam" id="1.10.8.60:FF:000016">
    <property type="entry name" value="ATPase family AAA domain-containing protein 2B"/>
    <property type="match status" value="1"/>
</dbReference>
<evidence type="ECO:0000256" key="3">
    <source>
        <dbReference type="ARBA" id="ARBA00022840"/>
    </source>
</evidence>
<evidence type="ECO:0000256" key="5">
    <source>
        <dbReference type="RuleBase" id="RU003651"/>
    </source>
</evidence>
<keyword evidence="9" id="KW-1185">Reference proteome</keyword>
<dbReference type="InterPro" id="IPR027417">
    <property type="entry name" value="P-loop_NTPase"/>
</dbReference>
<dbReference type="InterPro" id="IPR041569">
    <property type="entry name" value="AAA_lid_3"/>
</dbReference>
<feature type="domain" description="AAA+ ATPase" evidence="7">
    <location>
        <begin position="36"/>
        <end position="177"/>
    </location>
</feature>
<evidence type="ECO:0000313" key="8">
    <source>
        <dbReference type="EMBL" id="NWT20565.1"/>
    </source>
</evidence>
<dbReference type="PRINTS" id="PR00830">
    <property type="entry name" value="ENDOLAPTASE"/>
</dbReference>
<protein>
    <submittedName>
        <fullName evidence="8">ATAD2 protein</fullName>
    </submittedName>
</protein>
<dbReference type="PANTHER" id="PTHR23069:SF4">
    <property type="entry name" value="ATPASE FAMILY AAA DOMAIN-CONTAINING PROTEIN 2"/>
    <property type="match status" value="1"/>
</dbReference>
<feature type="region of interest" description="Disordered" evidence="6">
    <location>
        <begin position="337"/>
        <end position="362"/>
    </location>
</feature>
<dbReference type="GO" id="GO:0016887">
    <property type="term" value="F:ATP hydrolysis activity"/>
    <property type="evidence" value="ECO:0007669"/>
    <property type="project" value="InterPro"/>
</dbReference>
<dbReference type="InterPro" id="IPR003960">
    <property type="entry name" value="ATPase_AAA_CS"/>
</dbReference>
<dbReference type="GO" id="GO:0006334">
    <property type="term" value="P:nucleosome assembly"/>
    <property type="evidence" value="ECO:0007669"/>
    <property type="project" value="TreeGrafter"/>
</dbReference>
<keyword evidence="2 5" id="KW-0547">Nucleotide-binding</keyword>
<dbReference type="GO" id="GO:0045815">
    <property type="term" value="P:transcription initiation-coupled chromatin remodeling"/>
    <property type="evidence" value="ECO:0007669"/>
    <property type="project" value="TreeGrafter"/>
</dbReference>
<feature type="compositionally biased region" description="Basic and acidic residues" evidence="6">
    <location>
        <begin position="348"/>
        <end position="361"/>
    </location>
</feature>
<evidence type="ECO:0000256" key="1">
    <source>
        <dbReference type="ARBA" id="ARBA00006914"/>
    </source>
</evidence>
<dbReference type="FunFam" id="3.40.50.300:FF:000734">
    <property type="entry name" value="ATPase family, AAA domain containing 2"/>
    <property type="match status" value="1"/>
</dbReference>
<dbReference type="SUPFAM" id="SSF52540">
    <property type="entry name" value="P-loop containing nucleoside triphosphate hydrolases"/>
    <property type="match status" value="2"/>
</dbReference>
<evidence type="ECO:0000256" key="4">
    <source>
        <dbReference type="ARBA" id="ARBA00023117"/>
    </source>
</evidence>